<dbReference type="InParanoid" id="A0A409WPM9"/>
<proteinExistence type="predicted"/>
<dbReference type="Pfam" id="PF01042">
    <property type="entry name" value="Ribonuc_L-PSP"/>
    <property type="match status" value="1"/>
</dbReference>
<dbReference type="Gene3D" id="3.30.1330.40">
    <property type="entry name" value="RutC-like"/>
    <property type="match status" value="1"/>
</dbReference>
<dbReference type="InterPro" id="IPR006175">
    <property type="entry name" value="YjgF/YER057c/UK114"/>
</dbReference>
<evidence type="ECO:0000313" key="2">
    <source>
        <dbReference type="Proteomes" id="UP000283269"/>
    </source>
</evidence>
<keyword evidence="2" id="KW-1185">Reference proteome</keyword>
<dbReference type="OrthoDB" id="686384at2759"/>
<evidence type="ECO:0000313" key="1">
    <source>
        <dbReference type="EMBL" id="PPQ80450.1"/>
    </source>
</evidence>
<organism evidence="1 2">
    <name type="scientific">Psilocybe cyanescens</name>
    <dbReference type="NCBI Taxonomy" id="93625"/>
    <lineage>
        <taxon>Eukaryota</taxon>
        <taxon>Fungi</taxon>
        <taxon>Dikarya</taxon>
        <taxon>Basidiomycota</taxon>
        <taxon>Agaricomycotina</taxon>
        <taxon>Agaricomycetes</taxon>
        <taxon>Agaricomycetidae</taxon>
        <taxon>Agaricales</taxon>
        <taxon>Agaricineae</taxon>
        <taxon>Strophariaceae</taxon>
        <taxon>Psilocybe</taxon>
    </lineage>
</organism>
<dbReference type="STRING" id="93625.A0A409WPM9"/>
<accession>A0A409WPM9</accession>
<dbReference type="AlphaFoldDB" id="A0A409WPM9"/>
<dbReference type="InterPro" id="IPR035959">
    <property type="entry name" value="RutC-like_sf"/>
</dbReference>
<reference evidence="1 2" key="1">
    <citation type="journal article" date="2018" name="Evol. Lett.">
        <title>Horizontal gene cluster transfer increased hallucinogenic mushroom diversity.</title>
        <authorList>
            <person name="Reynolds H.T."/>
            <person name="Vijayakumar V."/>
            <person name="Gluck-Thaler E."/>
            <person name="Korotkin H.B."/>
            <person name="Matheny P.B."/>
            <person name="Slot J.C."/>
        </authorList>
    </citation>
    <scope>NUCLEOTIDE SEQUENCE [LARGE SCALE GENOMIC DNA]</scope>
    <source>
        <strain evidence="1 2">2631</strain>
    </source>
</reference>
<dbReference type="Proteomes" id="UP000283269">
    <property type="component" value="Unassembled WGS sequence"/>
</dbReference>
<sequence length="137" mass="14953">MTAPGKIPTTHHRTSNPYETRFGFSRAVRKGPFIFVAGTTSIDLSTSKVLYPKSAYDQTMQIFREIIHAIETLGGTKDDVVRMRIYVADADSEDGEKAGDAFKEVFGSAGPAATMVFGMKLMSPDMKVEIEADAVVL</sequence>
<evidence type="ECO:0008006" key="3">
    <source>
        <dbReference type="Google" id="ProtNLM"/>
    </source>
</evidence>
<dbReference type="SUPFAM" id="SSF55298">
    <property type="entry name" value="YjgF-like"/>
    <property type="match status" value="1"/>
</dbReference>
<dbReference type="PANTHER" id="PTHR43857">
    <property type="entry name" value="BLR7761 PROTEIN"/>
    <property type="match status" value="1"/>
</dbReference>
<gene>
    <name evidence="1" type="ORF">CVT25_001777</name>
</gene>
<comment type="caution">
    <text evidence="1">The sequence shown here is derived from an EMBL/GenBank/DDBJ whole genome shotgun (WGS) entry which is preliminary data.</text>
</comment>
<protein>
    <recommendedName>
        <fullName evidence="3">YjgF-like protein</fullName>
    </recommendedName>
</protein>
<name>A0A409WPM9_PSICY</name>
<dbReference type="EMBL" id="NHYD01003329">
    <property type="protein sequence ID" value="PPQ80450.1"/>
    <property type="molecule type" value="Genomic_DNA"/>
</dbReference>
<dbReference type="PANTHER" id="PTHR43857:SF1">
    <property type="entry name" value="YJGH FAMILY PROTEIN"/>
    <property type="match status" value="1"/>
</dbReference>